<keyword evidence="3" id="KW-0547">Nucleotide-binding</keyword>
<organism evidence="12 13">
    <name type="scientific">Fistulifera solaris</name>
    <name type="common">Oleaginous diatom</name>
    <dbReference type="NCBI Taxonomy" id="1519565"/>
    <lineage>
        <taxon>Eukaryota</taxon>
        <taxon>Sar</taxon>
        <taxon>Stramenopiles</taxon>
        <taxon>Ochrophyta</taxon>
        <taxon>Bacillariophyta</taxon>
        <taxon>Bacillariophyceae</taxon>
        <taxon>Bacillariophycidae</taxon>
        <taxon>Naviculales</taxon>
        <taxon>Naviculaceae</taxon>
        <taxon>Fistulifera</taxon>
    </lineage>
</organism>
<dbReference type="Pfam" id="PF00004">
    <property type="entry name" value="AAA"/>
    <property type="match status" value="2"/>
</dbReference>
<evidence type="ECO:0000259" key="11">
    <source>
        <dbReference type="SMART" id="SM00382"/>
    </source>
</evidence>
<dbReference type="InterPro" id="IPR003593">
    <property type="entry name" value="AAA+_ATPase"/>
</dbReference>
<evidence type="ECO:0000256" key="6">
    <source>
        <dbReference type="ARBA" id="ARBA00023054"/>
    </source>
</evidence>
<evidence type="ECO:0000256" key="2">
    <source>
        <dbReference type="ARBA" id="ARBA00006914"/>
    </source>
</evidence>
<dbReference type="PROSITE" id="PS00674">
    <property type="entry name" value="AAA"/>
    <property type="match status" value="1"/>
</dbReference>
<feature type="region of interest" description="Disordered" evidence="10">
    <location>
        <begin position="1002"/>
        <end position="1027"/>
    </location>
</feature>
<dbReference type="GO" id="GO:0005524">
    <property type="term" value="F:ATP binding"/>
    <property type="evidence" value="ECO:0007669"/>
    <property type="project" value="UniProtKB-KW"/>
</dbReference>
<dbReference type="CDD" id="cd00009">
    <property type="entry name" value="AAA"/>
    <property type="match status" value="1"/>
</dbReference>
<dbReference type="GO" id="GO:0016887">
    <property type="term" value="F:ATP hydrolysis activity"/>
    <property type="evidence" value="ECO:0007669"/>
    <property type="project" value="InterPro"/>
</dbReference>
<evidence type="ECO:0000256" key="9">
    <source>
        <dbReference type="ARBA" id="ARBA00034532"/>
    </source>
</evidence>
<gene>
    <name evidence="12" type="ORF">FisN_4Hh067</name>
</gene>
<dbReference type="Proteomes" id="UP000198406">
    <property type="component" value="Unassembled WGS sequence"/>
</dbReference>
<dbReference type="InterPro" id="IPR003959">
    <property type="entry name" value="ATPase_AAA_core"/>
</dbReference>
<dbReference type="Gene3D" id="1.10.8.60">
    <property type="match status" value="1"/>
</dbReference>
<evidence type="ECO:0000256" key="8">
    <source>
        <dbReference type="ARBA" id="ARBA00032509"/>
    </source>
</evidence>
<evidence type="ECO:0000256" key="4">
    <source>
        <dbReference type="ARBA" id="ARBA00022801"/>
    </source>
</evidence>
<dbReference type="Gene3D" id="3.40.50.300">
    <property type="entry name" value="P-loop containing nucleotide triphosphate hydrolases"/>
    <property type="match status" value="2"/>
</dbReference>
<keyword evidence="6" id="KW-0175">Coiled coil</keyword>
<comment type="similarity">
    <text evidence="2">Belongs to the AAA ATPase family.</text>
</comment>
<feature type="compositionally biased region" description="Polar residues" evidence="10">
    <location>
        <begin position="1007"/>
        <end position="1020"/>
    </location>
</feature>
<dbReference type="EMBL" id="BDSP01000211">
    <property type="protein sequence ID" value="GAX24548.1"/>
    <property type="molecule type" value="Genomic_DNA"/>
</dbReference>
<dbReference type="OrthoDB" id="2187at2759"/>
<dbReference type="GO" id="GO:0016558">
    <property type="term" value="P:protein import into peroxisome matrix"/>
    <property type="evidence" value="ECO:0007669"/>
    <property type="project" value="TreeGrafter"/>
</dbReference>
<evidence type="ECO:0000256" key="3">
    <source>
        <dbReference type="ARBA" id="ARBA00022741"/>
    </source>
</evidence>
<dbReference type="InterPro" id="IPR029067">
    <property type="entry name" value="CDC48_domain_2-like_sf"/>
</dbReference>
<keyword evidence="5" id="KW-0067">ATP-binding</keyword>
<dbReference type="GO" id="GO:0005778">
    <property type="term" value="C:peroxisomal membrane"/>
    <property type="evidence" value="ECO:0007669"/>
    <property type="project" value="TreeGrafter"/>
</dbReference>
<dbReference type="SUPFAM" id="SSF52540">
    <property type="entry name" value="P-loop containing nucleoside triphosphate hydrolases"/>
    <property type="match status" value="2"/>
</dbReference>
<dbReference type="Pfam" id="PF09262">
    <property type="entry name" value="PEX-1N"/>
    <property type="match status" value="1"/>
</dbReference>
<accession>A0A1Z5KF15</accession>
<protein>
    <recommendedName>
        <fullName evidence="9">Peroxisomal ATPase PEX1</fullName>
    </recommendedName>
    <alternativeName>
        <fullName evidence="8">Peroxin-1</fullName>
    </alternativeName>
</protein>
<dbReference type="SMART" id="SM00382">
    <property type="entry name" value="AAA"/>
    <property type="match status" value="2"/>
</dbReference>
<dbReference type="SUPFAM" id="SSF54585">
    <property type="entry name" value="Cdc48 domain 2-like"/>
    <property type="match status" value="1"/>
</dbReference>
<dbReference type="InterPro" id="IPR027417">
    <property type="entry name" value="P-loop_NTPase"/>
</dbReference>
<comment type="subcellular location">
    <subcellularLocation>
        <location evidence="1">Membrane</location>
    </subcellularLocation>
</comment>
<reference evidence="12 13" key="1">
    <citation type="journal article" date="2015" name="Plant Cell">
        <title>Oil accumulation by the oleaginous diatom Fistulifera solaris as revealed by the genome and transcriptome.</title>
        <authorList>
            <person name="Tanaka T."/>
            <person name="Maeda Y."/>
            <person name="Veluchamy A."/>
            <person name="Tanaka M."/>
            <person name="Abida H."/>
            <person name="Marechal E."/>
            <person name="Bowler C."/>
            <person name="Muto M."/>
            <person name="Sunaga Y."/>
            <person name="Tanaka M."/>
            <person name="Yoshino T."/>
            <person name="Taniguchi T."/>
            <person name="Fukuda Y."/>
            <person name="Nemoto M."/>
            <person name="Matsumoto M."/>
            <person name="Wong P.S."/>
            <person name="Aburatani S."/>
            <person name="Fujibuchi W."/>
        </authorList>
    </citation>
    <scope>NUCLEOTIDE SEQUENCE [LARGE SCALE GENOMIC DNA]</scope>
    <source>
        <strain evidence="12 13">JPCC DA0580</strain>
    </source>
</reference>
<dbReference type="AlphaFoldDB" id="A0A1Z5KF15"/>
<feature type="domain" description="AAA+ ATPase" evidence="11">
    <location>
        <begin position="755"/>
        <end position="893"/>
    </location>
</feature>
<evidence type="ECO:0000256" key="1">
    <source>
        <dbReference type="ARBA" id="ARBA00004370"/>
    </source>
</evidence>
<name>A0A1Z5KF15_FISSO</name>
<sequence>MHRERFRVIWSTRAQETYNLFARLPRRTAQRLGNGQGKENTFLPLALRFEEDEDPVFASFNGGFIEGAAQDLDAQVIELPRQLFRNQETKTHIWIECIPMPFTAKEIHVEPLTYRDWELLEAWSCQLEEFLLQQVSIVYPGQTLALQVNKGTTACVQVRRSGFQAAANPWEDETVLQDRLQCLCLKSDTSVSVSPKTRPSSDQDARLLLVPCLQDYSASMQQFAKSFNVDVVNVPLFSAAVHPETLSMILGPKLSGHLTACNALLQYDAEKRQMRKETAIVRLTTSELVAKNAIAVYPLIRLKLNGRLLIDHMAIRILEESDIKLVNNEHLLKTGRLSLCPVIITGNSRVSKWRRPDIISGFDCISSLPENTNGFNSSIFQHCFIDSGSYVTLPLVESHSYERTLFRIDCVESHSFLPVDCLQPLFENSPQPKSEPELIRRDLDVSLVDTLPDVILIDEELAESVIKFLDLRGFVIYGQTGSGKTHLALLHATHSQLKEGRGTIYLDCRKLRETRELSIQNLVQEVVKVFEDATNFLSCTVILDDLDQIVPSVASSSDSNESSRVQQINPATVQHSKLMSDALFHAINYARTMLNGQIRVIATCESPHSIPAEIFKLIGDETAVLVPQLSARNRENLFLKILQSRNVHVPVSGELSVPRITEEYRARDIRHLALRVAKKIESAIPGAVPEFGEILNEEVTSYVPMSQVNASVERIDLSISWTEIGGLFRAKQALLETVIRPSLYPRIYANSKVRQPNGILLFGPPGTGKTCIVPALAKKCGYRLVTCRGPELLDKYIGASEANVRKLFARAASVAPSILFLDELDALAPRRGSDNTGVTDRIVNQLLTFLDGVEEVSAGKVYVVAATSRPDKVDPALLRPGRLEKHIYLGYPSLQEAEDIISKIALRYTLTNEASEIIEDGSLVRQLPATVFSHLSPADIKGAFDRANVDAIRQTLTAGEKSKEIQINAEKVASALKSCQPSLSKDEYEKLISCYASLRGLEGRGQDSGSRVESSGSNGSHLRAALK</sequence>
<evidence type="ECO:0000313" key="12">
    <source>
        <dbReference type="EMBL" id="GAX24548.1"/>
    </source>
</evidence>
<dbReference type="InterPro" id="IPR015342">
    <property type="entry name" value="PEX1-N_C-lobe"/>
</dbReference>
<keyword evidence="4" id="KW-0378">Hydrolase</keyword>
<dbReference type="GO" id="GO:0005829">
    <property type="term" value="C:cytosol"/>
    <property type="evidence" value="ECO:0007669"/>
    <property type="project" value="TreeGrafter"/>
</dbReference>
<keyword evidence="13" id="KW-1185">Reference proteome</keyword>
<dbReference type="InParanoid" id="A0A1Z5KF15"/>
<comment type="caution">
    <text evidence="12">The sequence shown here is derived from an EMBL/GenBank/DDBJ whole genome shotgun (WGS) entry which is preliminary data.</text>
</comment>
<feature type="domain" description="AAA+ ATPase" evidence="11">
    <location>
        <begin position="470"/>
        <end position="629"/>
    </location>
</feature>
<evidence type="ECO:0000256" key="7">
    <source>
        <dbReference type="ARBA" id="ARBA00023136"/>
    </source>
</evidence>
<dbReference type="PANTHER" id="PTHR23077">
    <property type="entry name" value="AAA-FAMILY ATPASE"/>
    <property type="match status" value="1"/>
</dbReference>
<evidence type="ECO:0000256" key="10">
    <source>
        <dbReference type="SAM" id="MobiDB-lite"/>
    </source>
</evidence>
<dbReference type="InterPro" id="IPR003960">
    <property type="entry name" value="ATPase_AAA_CS"/>
</dbReference>
<keyword evidence="7" id="KW-0472">Membrane</keyword>
<evidence type="ECO:0000313" key="13">
    <source>
        <dbReference type="Proteomes" id="UP000198406"/>
    </source>
</evidence>
<dbReference type="PANTHER" id="PTHR23077:SF12">
    <property type="entry name" value="PEROXISOMAL ATPASE PEX1"/>
    <property type="match status" value="1"/>
</dbReference>
<dbReference type="InterPro" id="IPR050168">
    <property type="entry name" value="AAA_ATPase_domain"/>
</dbReference>
<evidence type="ECO:0000256" key="5">
    <source>
        <dbReference type="ARBA" id="ARBA00022840"/>
    </source>
</evidence>
<dbReference type="FunFam" id="3.40.50.300:FF:001025">
    <property type="entry name" value="ATPase family, AAA domain-containing 2B"/>
    <property type="match status" value="1"/>
</dbReference>
<proteinExistence type="inferred from homology"/>
<dbReference type="Gene3D" id="3.10.330.10">
    <property type="match status" value="1"/>
</dbReference>